<evidence type="ECO:0000313" key="2">
    <source>
        <dbReference type="EMBL" id="QJC51263.1"/>
    </source>
</evidence>
<proteinExistence type="predicted"/>
<reference evidence="2 3" key="1">
    <citation type="submission" date="2020-04" db="EMBL/GenBank/DDBJ databases">
        <title>Novel Paenibacillus strain UniB2 isolated from commercial digestive syrup.</title>
        <authorList>
            <person name="Thorat V."/>
            <person name="Kirdat K."/>
            <person name="Tiwarekar B."/>
            <person name="Yadav A."/>
        </authorList>
    </citation>
    <scope>NUCLEOTIDE SEQUENCE [LARGE SCALE GENOMIC DNA]</scope>
    <source>
        <strain evidence="2 3">UniB2</strain>
    </source>
</reference>
<evidence type="ECO:0000256" key="1">
    <source>
        <dbReference type="SAM" id="Coils"/>
    </source>
</evidence>
<dbReference type="RefSeq" id="WP_168906914.1">
    <property type="nucleotide sequence ID" value="NZ_CP051428.1"/>
</dbReference>
<accession>A0A6H2GV06</accession>
<dbReference type="AlphaFoldDB" id="A0A6H2GV06"/>
<dbReference type="EMBL" id="CP051428">
    <property type="protein sequence ID" value="QJC51263.1"/>
    <property type="molecule type" value="Genomic_DNA"/>
</dbReference>
<keyword evidence="3" id="KW-1185">Reference proteome</keyword>
<protein>
    <submittedName>
        <fullName evidence="2">Uncharacterized protein</fullName>
    </submittedName>
</protein>
<name>A0A6H2GV06_9BACL</name>
<gene>
    <name evidence="2" type="ORF">HGI30_06695</name>
</gene>
<keyword evidence="1" id="KW-0175">Coiled coil</keyword>
<dbReference type="KEGG" id="palr:HGI30_06695"/>
<organism evidence="2 3">
    <name type="scientific">Paenibacillus albicereus</name>
    <dbReference type="NCBI Taxonomy" id="2726185"/>
    <lineage>
        <taxon>Bacteria</taxon>
        <taxon>Bacillati</taxon>
        <taxon>Bacillota</taxon>
        <taxon>Bacilli</taxon>
        <taxon>Bacillales</taxon>
        <taxon>Paenibacillaceae</taxon>
        <taxon>Paenibacillus</taxon>
    </lineage>
</organism>
<evidence type="ECO:0000313" key="3">
    <source>
        <dbReference type="Proteomes" id="UP000502136"/>
    </source>
</evidence>
<dbReference type="Proteomes" id="UP000502136">
    <property type="component" value="Chromosome"/>
</dbReference>
<sequence length="739" mass="78487">MTVSAVLLLMALLIDYSRIAAFQYKLDSLAGSSVRSVLAAYDEPLYERYGLFGRGGTDAAQLAAEALDASRGRDGLSDRTANADDASMRRVDLLQLRLGEPSAQPALMLGEWPVLRRQIEQEMKIKGPIDMTLELFDKLRPLEGSMQQAKQEIDMLQQSEKIFDKRQRALTEMLELGEAAAAVASETGSDGLVPLPGLGQADTFKAAADGYGPYLAWLAADEAAQAAYQAALLAAPTGAEGLPGSPIPSPPMLNTASIQDYEAAAGEAASRLLELAPAADQHDRLIGQALQQLELALQAEKELERLAASAPAAAAPPAGSAAPAGGAADLSGLLLGRSWFDQTKSELQRQGSRLRAFAAEASVAGRRLEQALTQRSLEFVPLLLADAALLADKLKPYWQAYVSPGQELQERKEMLKASDNSKGLREAEKKKADSLWKQAKEMLDGFERLKAAQAELEEFGKVEQLSAANRAFNESLGQRADSGGGQAETDGPADVVDTADEAIADAQNTGSGVLAGLESLLAAGGERLLMAEYGARRFSSMDPRRLQTLLVGGSSQEAPTELASLSQQELEYILYGYANPGANLAAAYGELFALRLAIRTMEGLIASRAAGHPLLVLAMAGVYGLQHALGDMRELGATGTSELSKYAPVRLGYLDYMRLFMLAHGTGDKPLSRMAGIIEHRTGARLDQVPTGMSVALSGSIPLWFLPGLARLAGHAGLLDGQVTGGRYEATSIAGWSYG</sequence>
<feature type="coiled-coil region" evidence="1">
    <location>
        <begin position="139"/>
        <end position="166"/>
    </location>
</feature>